<organism evidence="2 3">
    <name type="scientific">Fusarium heterosporum</name>
    <dbReference type="NCBI Taxonomy" id="42747"/>
    <lineage>
        <taxon>Eukaryota</taxon>
        <taxon>Fungi</taxon>
        <taxon>Dikarya</taxon>
        <taxon>Ascomycota</taxon>
        <taxon>Pezizomycotina</taxon>
        <taxon>Sordariomycetes</taxon>
        <taxon>Hypocreomycetidae</taxon>
        <taxon>Hypocreales</taxon>
        <taxon>Nectriaceae</taxon>
        <taxon>Fusarium</taxon>
        <taxon>Fusarium heterosporum species complex</taxon>
    </lineage>
</organism>
<protein>
    <submittedName>
        <fullName evidence="2">Cysteine-rich NFX-1-like protein</fullName>
    </submittedName>
</protein>
<dbReference type="GO" id="GO:0000977">
    <property type="term" value="F:RNA polymerase II transcription regulatory region sequence-specific DNA binding"/>
    <property type="evidence" value="ECO:0007669"/>
    <property type="project" value="TreeGrafter"/>
</dbReference>
<dbReference type="AlphaFoldDB" id="A0A8H5SQJ2"/>
<comment type="caution">
    <text evidence="2">The sequence shown here is derived from an EMBL/GenBank/DDBJ whole genome shotgun (WGS) entry which is preliminary data.</text>
</comment>
<dbReference type="PANTHER" id="PTHR12360:SF12">
    <property type="entry name" value="TRANSCRIPTIONAL REPRESSOR NF-X1"/>
    <property type="match status" value="1"/>
</dbReference>
<feature type="compositionally biased region" description="Low complexity" evidence="1">
    <location>
        <begin position="67"/>
        <end position="88"/>
    </location>
</feature>
<reference evidence="2 3" key="1">
    <citation type="submission" date="2020-05" db="EMBL/GenBank/DDBJ databases">
        <title>Identification and distribution of gene clusters putatively required for synthesis of sphingolipid metabolism inhibitors in phylogenetically diverse species of the filamentous fungus Fusarium.</title>
        <authorList>
            <person name="Kim H.-S."/>
            <person name="Busman M."/>
            <person name="Brown D.W."/>
            <person name="Divon H."/>
            <person name="Uhlig S."/>
            <person name="Proctor R.H."/>
        </authorList>
    </citation>
    <scope>NUCLEOTIDE SEQUENCE [LARGE SCALE GENOMIC DNA]</scope>
    <source>
        <strain evidence="2 3">NRRL 20693</strain>
    </source>
</reference>
<dbReference type="InterPro" id="IPR034078">
    <property type="entry name" value="NFX1_fam"/>
</dbReference>
<feature type="compositionally biased region" description="Polar residues" evidence="1">
    <location>
        <begin position="154"/>
        <end position="171"/>
    </location>
</feature>
<dbReference type="GO" id="GO:0005634">
    <property type="term" value="C:nucleus"/>
    <property type="evidence" value="ECO:0007669"/>
    <property type="project" value="TreeGrafter"/>
</dbReference>
<dbReference type="GO" id="GO:0000981">
    <property type="term" value="F:DNA-binding transcription factor activity, RNA polymerase II-specific"/>
    <property type="evidence" value="ECO:0007669"/>
    <property type="project" value="TreeGrafter"/>
</dbReference>
<feature type="compositionally biased region" description="Polar residues" evidence="1">
    <location>
        <begin position="50"/>
        <end position="62"/>
    </location>
</feature>
<feature type="compositionally biased region" description="Basic and acidic residues" evidence="1">
    <location>
        <begin position="182"/>
        <end position="191"/>
    </location>
</feature>
<evidence type="ECO:0000313" key="2">
    <source>
        <dbReference type="EMBL" id="KAF5658074.1"/>
    </source>
</evidence>
<accession>A0A8H5SQJ2</accession>
<feature type="compositionally biased region" description="Basic residues" evidence="1">
    <location>
        <begin position="35"/>
        <end position="46"/>
    </location>
</feature>
<evidence type="ECO:0000256" key="1">
    <source>
        <dbReference type="SAM" id="MobiDB-lite"/>
    </source>
</evidence>
<proteinExistence type="predicted"/>
<dbReference type="PANTHER" id="PTHR12360">
    <property type="entry name" value="NUCLEAR TRANSCRIPTION FACTOR, X-BOX BINDING 1 NFX1"/>
    <property type="match status" value="1"/>
</dbReference>
<dbReference type="GO" id="GO:0000122">
    <property type="term" value="P:negative regulation of transcription by RNA polymerase II"/>
    <property type="evidence" value="ECO:0007669"/>
    <property type="project" value="TreeGrafter"/>
</dbReference>
<evidence type="ECO:0000313" key="3">
    <source>
        <dbReference type="Proteomes" id="UP000567885"/>
    </source>
</evidence>
<keyword evidence="3" id="KW-1185">Reference proteome</keyword>
<dbReference type="Proteomes" id="UP000567885">
    <property type="component" value="Unassembled WGS sequence"/>
</dbReference>
<feature type="region of interest" description="Disordered" evidence="1">
    <location>
        <begin position="1"/>
        <end position="197"/>
    </location>
</feature>
<dbReference type="EMBL" id="JAAGWQ010000257">
    <property type="protein sequence ID" value="KAF5658074.1"/>
    <property type="molecule type" value="Genomic_DNA"/>
</dbReference>
<name>A0A8H5SQJ2_FUSHE</name>
<sequence>MAEQETGQAFGQAHRNRAQDEGQGSASGSRGGARGGRRRGRGRGGRQRQDTPAQDSGGNANTPADIAVATPSTAATAAPPAPESSGASRGRRNRRGNRGASRGQAEQSRGVFSMGPRRQFGGRLTTTEQSAETAAQDASLSANAPEFVPGQPMPQRSNRQQPTAEAQSGAQPRSRGNRTRNRKQDRPRQEVPKSTASELWQRIQEDIANWNYECRICTEEVTRKTEVWSCTTCWTVVHLECAHQWWDTSMKVNEESGDKSWRCPGFGTASCHLIHVAKPAPRPGLHALTHVLSNATQGLVRHAQF</sequence>
<feature type="compositionally biased region" description="Low complexity" evidence="1">
    <location>
        <begin position="125"/>
        <end position="139"/>
    </location>
</feature>
<dbReference type="OrthoDB" id="6512771at2759"/>
<gene>
    <name evidence="2" type="ORF">FHETE_10093</name>
</gene>